<dbReference type="GO" id="GO:0005634">
    <property type="term" value="C:nucleus"/>
    <property type="evidence" value="ECO:0007669"/>
    <property type="project" value="UniProtKB-SubCell"/>
</dbReference>
<accession>A0AB34KWC0</accession>
<feature type="region of interest" description="Disordered" evidence="3">
    <location>
        <begin position="513"/>
        <end position="560"/>
    </location>
</feature>
<dbReference type="EMBL" id="JAAQHG020000008">
    <property type="protein sequence ID" value="KAL1588161.1"/>
    <property type="molecule type" value="Genomic_DNA"/>
</dbReference>
<dbReference type="SUPFAM" id="SSF88697">
    <property type="entry name" value="PUA domain-like"/>
    <property type="match status" value="1"/>
</dbReference>
<dbReference type="SMART" id="SM00384">
    <property type="entry name" value="AT_hook"/>
    <property type="match status" value="4"/>
</dbReference>
<dbReference type="InterPro" id="IPR017956">
    <property type="entry name" value="AT_hook_DNA-bd_motif"/>
</dbReference>
<feature type="region of interest" description="Disordered" evidence="3">
    <location>
        <begin position="395"/>
        <end position="427"/>
    </location>
</feature>
<evidence type="ECO:0000259" key="4">
    <source>
        <dbReference type="Pfam" id="PF01878"/>
    </source>
</evidence>
<evidence type="ECO:0000313" key="6">
    <source>
        <dbReference type="Proteomes" id="UP000803884"/>
    </source>
</evidence>
<dbReference type="GeneID" id="96004649"/>
<dbReference type="Proteomes" id="UP000803884">
    <property type="component" value="Unassembled WGS sequence"/>
</dbReference>
<feature type="compositionally biased region" description="Low complexity" evidence="3">
    <location>
        <begin position="118"/>
        <end position="127"/>
    </location>
</feature>
<dbReference type="InterPro" id="IPR047197">
    <property type="entry name" value="THYN1-like_EVE"/>
</dbReference>
<proteinExistence type="predicted"/>
<dbReference type="PRINTS" id="PR00929">
    <property type="entry name" value="ATHOOK"/>
</dbReference>
<evidence type="ECO:0000256" key="1">
    <source>
        <dbReference type="ARBA" id="ARBA00004123"/>
    </source>
</evidence>
<dbReference type="RefSeq" id="XP_069231266.1">
    <property type="nucleotide sequence ID" value="XM_069371811.1"/>
</dbReference>
<dbReference type="GO" id="GO:0003677">
    <property type="term" value="F:DNA binding"/>
    <property type="evidence" value="ECO:0007669"/>
    <property type="project" value="InterPro"/>
</dbReference>
<dbReference type="InterPro" id="IPR052181">
    <property type="entry name" value="5hmC_binding"/>
</dbReference>
<dbReference type="PANTHER" id="PTHR14087:SF7">
    <property type="entry name" value="THYMOCYTE NUCLEAR PROTEIN 1"/>
    <property type="match status" value="1"/>
</dbReference>
<feature type="region of interest" description="Disordered" evidence="3">
    <location>
        <begin position="1"/>
        <end position="210"/>
    </location>
</feature>
<keyword evidence="6" id="KW-1185">Reference proteome</keyword>
<comment type="caution">
    <text evidence="5">The sequence shown here is derived from an EMBL/GenBank/DDBJ whole genome shotgun (WGS) entry which is preliminary data.</text>
</comment>
<comment type="subcellular location">
    <subcellularLocation>
        <location evidence="1">Nucleus</location>
    </subcellularLocation>
</comment>
<feature type="compositionally biased region" description="Polar residues" evidence="3">
    <location>
        <begin position="454"/>
        <end position="480"/>
    </location>
</feature>
<evidence type="ECO:0000313" key="5">
    <source>
        <dbReference type="EMBL" id="KAL1588161.1"/>
    </source>
</evidence>
<feature type="domain" description="EVE" evidence="4">
    <location>
        <begin position="218"/>
        <end position="385"/>
    </location>
</feature>
<evidence type="ECO:0000256" key="3">
    <source>
        <dbReference type="SAM" id="MobiDB-lite"/>
    </source>
</evidence>
<dbReference type="PANTHER" id="PTHR14087">
    <property type="entry name" value="THYMOCYTE NUCLEAR PROTEIN 1"/>
    <property type="match status" value="1"/>
</dbReference>
<feature type="compositionally biased region" description="Low complexity" evidence="3">
    <location>
        <begin position="8"/>
        <end position="18"/>
    </location>
</feature>
<sequence>MPPKKFKAASASKATVAAGPHAPIVTNRGKEIEATAAAARPRRSAGKATTSAATEKAPSKKTITPGPASKKRGRPAITDITEEEDHDEDEEVKEPPKKRGRPAKADSASATKKKPGRPAKAAPAAEPESPKKRGRPAKKAAPAVQEPAKHNGRPSRVGPQPEEAPDALDTPAPRKRHSGPTGGETTKIAADADNAAEQLEEELVDEAEKTADLSEGKNYWLMKAEQIDRMETLKSGREFNTKFTIDDLKTASVAEPWEGVRNMVARNNMRAMKKGDLAFFYASQGKGKLQPGITGIIEIVKEHEPDFTVEDEDSIGYVEPAKRGKENQWSLVHVVFRKKLSEPVTLKELQKFANGNGVLKDMQVVKQSRLSVTRVSEKEWDFIVNNLIEGYEDEGASAVNGGHDDAADQAVAGASVEESKTEKPSNSIEATDAEAIDGVVGVSAPSAELPAMAQTESNPTAKPKSRTGSRQPSRAGSRQPSAAPPVLQEVTESVTAALKTGVDAVTQFAQNLSPEVAKPASRAGSLQPPSRAGSLDPTGRPASRGRTKTPQPALMPSVIE</sequence>
<dbReference type="AlphaFoldDB" id="A0AB34KWC0"/>
<feature type="compositionally biased region" description="Acidic residues" evidence="3">
    <location>
        <begin position="80"/>
        <end position="92"/>
    </location>
</feature>
<organism evidence="5 6">
    <name type="scientific">Cladosporium halotolerans</name>
    <dbReference type="NCBI Taxonomy" id="1052096"/>
    <lineage>
        <taxon>Eukaryota</taxon>
        <taxon>Fungi</taxon>
        <taxon>Dikarya</taxon>
        <taxon>Ascomycota</taxon>
        <taxon>Pezizomycotina</taxon>
        <taxon>Dothideomycetes</taxon>
        <taxon>Dothideomycetidae</taxon>
        <taxon>Cladosporiales</taxon>
        <taxon>Cladosporiaceae</taxon>
        <taxon>Cladosporium</taxon>
    </lineage>
</organism>
<keyword evidence="2" id="KW-0539">Nucleus</keyword>
<feature type="region of interest" description="Disordered" evidence="3">
    <location>
        <begin position="451"/>
        <end position="486"/>
    </location>
</feature>
<dbReference type="Gene3D" id="3.10.590.10">
    <property type="entry name" value="ph1033 like domains"/>
    <property type="match status" value="1"/>
</dbReference>
<dbReference type="CDD" id="cd21133">
    <property type="entry name" value="EVE"/>
    <property type="match status" value="1"/>
</dbReference>
<protein>
    <recommendedName>
        <fullName evidence="4">EVE domain-containing protein</fullName>
    </recommendedName>
</protein>
<name>A0AB34KWC0_9PEZI</name>
<dbReference type="Pfam" id="PF01878">
    <property type="entry name" value="EVE"/>
    <property type="match status" value="1"/>
</dbReference>
<evidence type="ECO:0000256" key="2">
    <source>
        <dbReference type="ARBA" id="ARBA00023242"/>
    </source>
</evidence>
<dbReference type="InterPro" id="IPR002740">
    <property type="entry name" value="EVE_domain"/>
</dbReference>
<dbReference type="InterPro" id="IPR015947">
    <property type="entry name" value="PUA-like_sf"/>
</dbReference>
<gene>
    <name evidence="5" type="ORF">WHR41_03205</name>
</gene>
<reference evidence="5 6" key="1">
    <citation type="journal article" date="2020" name="Microbiol. Resour. Announc.">
        <title>Draft Genome Sequence of a Cladosporium Species Isolated from the Mesophotic Ascidian Didemnum maculosum.</title>
        <authorList>
            <person name="Gioti A."/>
            <person name="Siaperas R."/>
            <person name="Nikolaivits E."/>
            <person name="Le Goff G."/>
            <person name="Ouazzani J."/>
            <person name="Kotoulas G."/>
            <person name="Topakas E."/>
        </authorList>
    </citation>
    <scope>NUCLEOTIDE SEQUENCE [LARGE SCALE GENOMIC DNA]</scope>
    <source>
        <strain evidence="5 6">TM138-S3</strain>
    </source>
</reference>